<dbReference type="Gene3D" id="3.40.640.10">
    <property type="entry name" value="Type I PLP-dependent aspartate aminotransferase-like (Major domain)"/>
    <property type="match status" value="1"/>
</dbReference>
<protein>
    <recommendedName>
        <fullName evidence="5">Aromatic amino acid beta-eliminating lyase/threonine aldolase domain-containing protein</fullName>
    </recommendedName>
</protein>
<comment type="cofactor">
    <cofactor evidence="1">
        <name>pyridoxal 5'-phosphate</name>
        <dbReference type="ChEBI" id="CHEBI:597326"/>
    </cofactor>
</comment>
<dbReference type="InterPro" id="IPR015424">
    <property type="entry name" value="PyrdxlP-dep_Trfase"/>
</dbReference>
<evidence type="ECO:0000256" key="2">
    <source>
        <dbReference type="ARBA" id="ARBA00006966"/>
    </source>
</evidence>
<evidence type="ECO:0000313" key="6">
    <source>
        <dbReference type="EMBL" id="NQV64298.1"/>
    </source>
</evidence>
<reference evidence="6" key="1">
    <citation type="submission" date="2020-05" db="EMBL/GenBank/DDBJ databases">
        <title>Sulfur intermediates as new biogeochemical hubs in an aquatic model microbial ecosystem.</title>
        <authorList>
            <person name="Vigneron A."/>
        </authorList>
    </citation>
    <scope>NUCLEOTIDE SEQUENCE</scope>
    <source>
        <strain evidence="6">Bin.250</strain>
    </source>
</reference>
<evidence type="ECO:0000256" key="1">
    <source>
        <dbReference type="ARBA" id="ARBA00001933"/>
    </source>
</evidence>
<dbReference type="Proteomes" id="UP000754644">
    <property type="component" value="Unassembled WGS sequence"/>
</dbReference>
<dbReference type="GO" id="GO:0005829">
    <property type="term" value="C:cytosol"/>
    <property type="evidence" value="ECO:0007669"/>
    <property type="project" value="TreeGrafter"/>
</dbReference>
<dbReference type="GO" id="GO:0006545">
    <property type="term" value="P:glycine biosynthetic process"/>
    <property type="evidence" value="ECO:0007669"/>
    <property type="project" value="TreeGrafter"/>
</dbReference>
<dbReference type="InterPro" id="IPR001597">
    <property type="entry name" value="ArAA_b-elim_lyase/Thr_aldolase"/>
</dbReference>
<feature type="non-terminal residue" evidence="6">
    <location>
        <position position="177"/>
    </location>
</feature>
<dbReference type="GO" id="GO:0006567">
    <property type="term" value="P:L-threonine catabolic process"/>
    <property type="evidence" value="ECO:0007669"/>
    <property type="project" value="TreeGrafter"/>
</dbReference>
<organism evidence="6 7">
    <name type="scientific">SAR86 cluster bacterium</name>
    <dbReference type="NCBI Taxonomy" id="2030880"/>
    <lineage>
        <taxon>Bacteria</taxon>
        <taxon>Pseudomonadati</taxon>
        <taxon>Pseudomonadota</taxon>
        <taxon>Gammaproteobacteria</taxon>
        <taxon>SAR86 cluster</taxon>
    </lineage>
</organism>
<gene>
    <name evidence="6" type="ORF">HQ497_02935</name>
</gene>
<name>A0A972VV28_9GAMM</name>
<evidence type="ECO:0000259" key="5">
    <source>
        <dbReference type="Pfam" id="PF01212"/>
    </source>
</evidence>
<keyword evidence="4" id="KW-0663">Pyridoxal phosphate</keyword>
<dbReference type="PANTHER" id="PTHR48097:SF9">
    <property type="entry name" value="L-THREONINE ALDOLASE"/>
    <property type="match status" value="1"/>
</dbReference>
<feature type="domain" description="Aromatic amino acid beta-eliminating lyase/threonine aldolase" evidence="5">
    <location>
        <begin position="40"/>
        <end position="177"/>
    </location>
</feature>
<accession>A0A972VV28</accession>
<proteinExistence type="inferred from homology"/>
<dbReference type="PANTHER" id="PTHR48097">
    <property type="entry name" value="L-THREONINE ALDOLASE-RELATED"/>
    <property type="match status" value="1"/>
</dbReference>
<evidence type="ECO:0000256" key="3">
    <source>
        <dbReference type="ARBA" id="ARBA00011881"/>
    </source>
</evidence>
<comment type="subunit">
    <text evidence="3">Homotetramer.</text>
</comment>
<dbReference type="InterPro" id="IPR015421">
    <property type="entry name" value="PyrdxlP-dep_Trfase_major"/>
</dbReference>
<sequence length="177" mass="19436">MVDPQALFNRCTNRLPGHGVQQSIAESLREIADSLDGSEGPDVYGVGDYLEAFEAEVAAQFGKPAAVFMPSGTMAQQIALRVYCDQTRNYTVAMHPSAHLEFAEHMGYQFLHNIKRLQFGGPEFIRDRLLTLEDFLALGAVPGVIILELPARPLGGLLPAWQDLVDISDWARAKGIP</sequence>
<comment type="caution">
    <text evidence="6">The sequence shown here is derived from an EMBL/GenBank/DDBJ whole genome shotgun (WGS) entry which is preliminary data.</text>
</comment>
<dbReference type="Pfam" id="PF01212">
    <property type="entry name" value="Beta_elim_lyase"/>
    <property type="match status" value="1"/>
</dbReference>
<dbReference type="AlphaFoldDB" id="A0A972VV28"/>
<dbReference type="GO" id="GO:0008732">
    <property type="term" value="F:L-allo-threonine aldolase activity"/>
    <property type="evidence" value="ECO:0007669"/>
    <property type="project" value="TreeGrafter"/>
</dbReference>
<comment type="similarity">
    <text evidence="2">Belongs to the threonine aldolase family.</text>
</comment>
<dbReference type="EMBL" id="JABMOJ010000107">
    <property type="protein sequence ID" value="NQV64298.1"/>
    <property type="molecule type" value="Genomic_DNA"/>
</dbReference>
<evidence type="ECO:0000313" key="7">
    <source>
        <dbReference type="Proteomes" id="UP000754644"/>
    </source>
</evidence>
<evidence type="ECO:0000256" key="4">
    <source>
        <dbReference type="ARBA" id="ARBA00022898"/>
    </source>
</evidence>
<dbReference type="SUPFAM" id="SSF53383">
    <property type="entry name" value="PLP-dependent transferases"/>
    <property type="match status" value="1"/>
</dbReference>